<evidence type="ECO:0000313" key="3">
    <source>
        <dbReference type="Proteomes" id="UP000548476"/>
    </source>
</evidence>
<evidence type="ECO:0000313" key="2">
    <source>
        <dbReference type="EMBL" id="MBB6039202.1"/>
    </source>
</evidence>
<dbReference type="InterPro" id="IPR018656">
    <property type="entry name" value="DUF2087"/>
</dbReference>
<comment type="caution">
    <text evidence="2">The sequence shown here is derived from an EMBL/GenBank/DDBJ whole genome shotgun (WGS) entry which is preliminary data.</text>
</comment>
<dbReference type="RefSeq" id="WP_184792287.1">
    <property type="nucleotide sequence ID" value="NZ_BONT01000050.1"/>
</dbReference>
<dbReference type="EMBL" id="JACHGT010000020">
    <property type="protein sequence ID" value="MBB6039202.1"/>
    <property type="molecule type" value="Genomic_DNA"/>
</dbReference>
<sequence length="178" mass="19328">MDSLELCGQLAEPARLRAFAAVVLGAGTSAEVAEAAGADAKSAVKALQRLIGSGIVTTGEDGRLTASADLFKEAARQAPATEPESLDDDPDRNAVLRNFVRDGRLLSLPSGFRKSRIVVEHIAERSFEPGVIYTEKQIDDVLKGWHADHASLRRYLVDHGIMTREDGRYWRSGGRVEV</sequence>
<evidence type="ECO:0000259" key="1">
    <source>
        <dbReference type="Pfam" id="PF09860"/>
    </source>
</evidence>
<protein>
    <recommendedName>
        <fullName evidence="1">DUF2087 domain-containing protein</fullName>
    </recommendedName>
</protein>
<dbReference type="AlphaFoldDB" id="A0A841G0A2"/>
<feature type="domain" description="DUF2087" evidence="1">
    <location>
        <begin position="104"/>
        <end position="171"/>
    </location>
</feature>
<reference evidence="2 3" key="1">
    <citation type="submission" date="2020-08" db="EMBL/GenBank/DDBJ databases">
        <title>Genomic Encyclopedia of Type Strains, Phase IV (KMG-IV): sequencing the most valuable type-strain genomes for metagenomic binning, comparative biology and taxonomic classification.</title>
        <authorList>
            <person name="Goeker M."/>
        </authorList>
    </citation>
    <scope>NUCLEOTIDE SEQUENCE [LARGE SCALE GENOMIC DNA]</scope>
    <source>
        <strain evidence="2 3">YIM 65646</strain>
    </source>
</reference>
<proteinExistence type="predicted"/>
<dbReference type="Pfam" id="PF09860">
    <property type="entry name" value="DUF2087"/>
    <property type="match status" value="1"/>
</dbReference>
<gene>
    <name evidence="2" type="ORF">HNR73_007093</name>
</gene>
<name>A0A841G0A2_9ACTN</name>
<organism evidence="2 3">
    <name type="scientific">Phytomonospora endophytica</name>
    <dbReference type="NCBI Taxonomy" id="714109"/>
    <lineage>
        <taxon>Bacteria</taxon>
        <taxon>Bacillati</taxon>
        <taxon>Actinomycetota</taxon>
        <taxon>Actinomycetes</taxon>
        <taxon>Micromonosporales</taxon>
        <taxon>Micromonosporaceae</taxon>
        <taxon>Phytomonospora</taxon>
    </lineage>
</organism>
<keyword evidence="3" id="KW-1185">Reference proteome</keyword>
<dbReference type="Proteomes" id="UP000548476">
    <property type="component" value="Unassembled WGS sequence"/>
</dbReference>
<accession>A0A841G0A2</accession>